<dbReference type="Gene3D" id="3.40.930.10">
    <property type="entry name" value="Mannitol-specific EII, Chain A"/>
    <property type="match status" value="1"/>
</dbReference>
<dbReference type="InterPro" id="IPR016152">
    <property type="entry name" value="PTrfase/Anion_transptr"/>
</dbReference>
<dbReference type="CDD" id="cd00211">
    <property type="entry name" value="PTS_IIA_fru"/>
    <property type="match status" value="1"/>
</dbReference>
<gene>
    <name evidence="2" type="ORF">EYW49_00595</name>
</gene>
<dbReference type="PROSITE" id="PS51094">
    <property type="entry name" value="PTS_EIIA_TYPE_2"/>
    <property type="match status" value="1"/>
</dbReference>
<reference evidence="2 3" key="1">
    <citation type="submission" date="2019-02" db="EMBL/GenBank/DDBJ databases">
        <title>Siculibacillus lacustris gen. nov., sp. nov., a new rosette-forming bacterium isolated from a freshwater crater lake (Lake St. Ana, Romania).</title>
        <authorList>
            <person name="Felfoldi T."/>
            <person name="Marton Z."/>
            <person name="Szabo A."/>
            <person name="Mentes A."/>
            <person name="Boka K."/>
            <person name="Marialigeti K."/>
            <person name="Mathe I."/>
            <person name="Koncz M."/>
            <person name="Schumann P."/>
            <person name="Toth E."/>
        </authorList>
    </citation>
    <scope>NUCLEOTIDE SEQUENCE [LARGE SCALE GENOMIC DNA]</scope>
    <source>
        <strain evidence="2 3">SA-279</strain>
    </source>
</reference>
<organism evidence="2 3">
    <name type="scientific">Siculibacillus lacustris</name>
    <dbReference type="NCBI Taxonomy" id="1549641"/>
    <lineage>
        <taxon>Bacteria</taxon>
        <taxon>Pseudomonadati</taxon>
        <taxon>Pseudomonadota</taxon>
        <taxon>Alphaproteobacteria</taxon>
        <taxon>Hyphomicrobiales</taxon>
        <taxon>Ancalomicrobiaceae</taxon>
        <taxon>Siculibacillus</taxon>
    </lineage>
</organism>
<keyword evidence="3" id="KW-1185">Reference proteome</keyword>
<dbReference type="AlphaFoldDB" id="A0A4Q9VYM3"/>
<evidence type="ECO:0000259" key="1">
    <source>
        <dbReference type="PROSITE" id="PS51094"/>
    </source>
</evidence>
<dbReference type="PANTHER" id="PTHR47738">
    <property type="entry name" value="PTS SYSTEM FRUCTOSE-LIKE EIIA COMPONENT-RELATED"/>
    <property type="match status" value="1"/>
</dbReference>
<dbReference type="Pfam" id="PF00359">
    <property type="entry name" value="PTS_EIIA_2"/>
    <property type="match status" value="1"/>
</dbReference>
<dbReference type="Proteomes" id="UP000292781">
    <property type="component" value="Unassembled WGS sequence"/>
</dbReference>
<dbReference type="PROSITE" id="PS00372">
    <property type="entry name" value="PTS_EIIA_TYPE_2_HIS"/>
    <property type="match status" value="1"/>
</dbReference>
<dbReference type="InterPro" id="IPR002178">
    <property type="entry name" value="PTS_EIIA_type-2_dom"/>
</dbReference>
<dbReference type="PANTHER" id="PTHR47738:SF1">
    <property type="entry name" value="NITROGEN REGULATORY PROTEIN"/>
    <property type="match status" value="1"/>
</dbReference>
<accession>A0A4Q9VYM3</accession>
<dbReference type="RefSeq" id="WP_131304855.1">
    <property type="nucleotide sequence ID" value="NZ_SJFN01000001.1"/>
</dbReference>
<evidence type="ECO:0000313" key="3">
    <source>
        <dbReference type="Proteomes" id="UP000292781"/>
    </source>
</evidence>
<proteinExistence type="predicted"/>
<dbReference type="OrthoDB" id="95460at2"/>
<feature type="domain" description="PTS EIIA type-2" evidence="1">
    <location>
        <begin position="5"/>
        <end position="148"/>
    </location>
</feature>
<evidence type="ECO:0000313" key="2">
    <source>
        <dbReference type="EMBL" id="TBW41261.1"/>
    </source>
</evidence>
<name>A0A4Q9VYM3_9HYPH</name>
<protein>
    <submittedName>
        <fullName evidence="2">Transcriptional regulator</fullName>
    </submittedName>
</protein>
<dbReference type="EMBL" id="SJFN01000001">
    <property type="protein sequence ID" value="TBW41261.1"/>
    <property type="molecule type" value="Genomic_DNA"/>
</dbReference>
<comment type="caution">
    <text evidence="2">The sequence shown here is derived from an EMBL/GenBank/DDBJ whole genome shotgun (WGS) entry which is preliminary data.</text>
</comment>
<sequence length="155" mass="16484">MELGDFFPLEAIVPSLRANSKKQVLLELAARAGSVTGLSDRAIFDALVQRERLGTTGVGHGIAIPHAEVPGLTQMIGVFARMERPIDFGATDDQTVDLIFVLLTPIGYGADHLKALAMIARALQDVRLTAKLRATSDPAALWALLAHAENSSDAA</sequence>
<dbReference type="SUPFAM" id="SSF55804">
    <property type="entry name" value="Phoshotransferase/anion transport protein"/>
    <property type="match status" value="1"/>
</dbReference>
<dbReference type="InterPro" id="IPR051541">
    <property type="entry name" value="PTS_SugarTrans_NitroReg"/>
</dbReference>
<dbReference type="GO" id="GO:0030295">
    <property type="term" value="F:protein kinase activator activity"/>
    <property type="evidence" value="ECO:0007669"/>
    <property type="project" value="TreeGrafter"/>
</dbReference>